<evidence type="ECO:0000313" key="3">
    <source>
        <dbReference type="Proteomes" id="UP001303373"/>
    </source>
</evidence>
<dbReference type="EMBL" id="CP138583">
    <property type="protein sequence ID" value="WPH00157.1"/>
    <property type="molecule type" value="Genomic_DNA"/>
</dbReference>
<proteinExistence type="predicted"/>
<evidence type="ECO:0000256" key="1">
    <source>
        <dbReference type="SAM" id="MobiDB-lite"/>
    </source>
</evidence>
<dbReference type="AlphaFoldDB" id="A0AAQ3M356"/>
<accession>A0AAQ3M356</accession>
<sequence>MVALDNPREPTARERAPVLIIFHQLNKTLCKDTANMAEPPSYEESTLADGKTIMSDEKKPQRFSICEEVGASRSQHVAALVSKLLPQIRSRAKNGLSKSTLLLLPSDQDCTRKGQLVGFADGDSPLIIQLEGRHDSLEFWLQMEAIADLRNQMYLSIAGALPAAALPQVPPPQRPPQQTPQRSWFGSKQEKAPNNDTTLLPMSTRPLVLVEVKIEEVNFRTENKFGLYETLRGKAVTMVVEAN</sequence>
<feature type="compositionally biased region" description="Pro residues" evidence="1">
    <location>
        <begin position="168"/>
        <end position="178"/>
    </location>
</feature>
<gene>
    <name evidence="2" type="ORF">R9X50_00298000</name>
</gene>
<keyword evidence="3" id="KW-1185">Reference proteome</keyword>
<organism evidence="2 3">
    <name type="scientific">Acrodontium crateriforme</name>
    <dbReference type="NCBI Taxonomy" id="150365"/>
    <lineage>
        <taxon>Eukaryota</taxon>
        <taxon>Fungi</taxon>
        <taxon>Dikarya</taxon>
        <taxon>Ascomycota</taxon>
        <taxon>Pezizomycotina</taxon>
        <taxon>Dothideomycetes</taxon>
        <taxon>Dothideomycetidae</taxon>
        <taxon>Mycosphaerellales</taxon>
        <taxon>Teratosphaeriaceae</taxon>
        <taxon>Acrodontium</taxon>
    </lineage>
</organism>
<reference evidence="2 3" key="1">
    <citation type="submission" date="2023-11" db="EMBL/GenBank/DDBJ databases">
        <title>An acidophilic fungus is an integral part of prey digestion in a carnivorous sundew plant.</title>
        <authorList>
            <person name="Tsai I.J."/>
        </authorList>
    </citation>
    <scope>NUCLEOTIDE SEQUENCE [LARGE SCALE GENOMIC DNA]</scope>
    <source>
        <strain evidence="2">169a</strain>
    </source>
</reference>
<dbReference type="Proteomes" id="UP001303373">
    <property type="component" value="Chromosome 4"/>
</dbReference>
<feature type="region of interest" description="Disordered" evidence="1">
    <location>
        <begin position="167"/>
        <end position="200"/>
    </location>
</feature>
<evidence type="ECO:0000313" key="2">
    <source>
        <dbReference type="EMBL" id="WPH00157.1"/>
    </source>
</evidence>
<name>A0AAQ3M356_9PEZI</name>
<protein>
    <submittedName>
        <fullName evidence="2">Uncharacterized protein</fullName>
    </submittedName>
</protein>